<dbReference type="SUPFAM" id="SSF52172">
    <property type="entry name" value="CheY-like"/>
    <property type="match status" value="1"/>
</dbReference>
<keyword evidence="4" id="KW-0902">Two-component regulatory system</keyword>
<dbReference type="Proteomes" id="UP000000310">
    <property type="component" value="Chromosome"/>
</dbReference>
<dbReference type="AlphaFoldDB" id="F0S9R4"/>
<keyword evidence="9" id="KW-0418">Kinase</keyword>
<dbReference type="FunFam" id="3.30.565.10:FF:000010">
    <property type="entry name" value="Sensor histidine kinase RcsC"/>
    <property type="match status" value="1"/>
</dbReference>
<feature type="domain" description="Histidine kinase" evidence="7">
    <location>
        <begin position="348"/>
        <end position="566"/>
    </location>
</feature>
<dbReference type="OrthoDB" id="9811889at2"/>
<dbReference type="Gene3D" id="3.40.50.2300">
    <property type="match status" value="1"/>
</dbReference>
<protein>
    <recommendedName>
        <fullName evidence="2">histidine kinase</fullName>
        <ecNumber evidence="2">2.7.13.3</ecNumber>
    </recommendedName>
</protein>
<dbReference type="InterPro" id="IPR003594">
    <property type="entry name" value="HATPase_dom"/>
</dbReference>
<dbReference type="Gene3D" id="1.10.287.130">
    <property type="match status" value="1"/>
</dbReference>
<dbReference type="STRING" id="762903.Pedsa_0848"/>
<sequence>MKKITSIYLWLLLLVLSFILFFLLISLAKRKMATTRFEQNFVEFKRNDKYASLIDSSFYQLLKIENNLQLFAITKREDYYGHYLRSLDKMNIWIDSLDNYLNDQNQINNGLDSLMRQKINRMRVFISLKTLNDSLINYADKLQEAVNVYEVRPKLSPAEIKQLESVYVTSTTNIIPVKTNKKLLGRIKDAIYNRELDFDTLKNSDIKANIDSDEAWANRAKQAENIKKYNLVLNSVLDRLVDNHKKLQAQQIDLFINNNQLLSKLKETVKTLKSLDTERYNTEKLKNETKKSLDIIDKFYENVLLISVILVLIILLNIWSLYKNEKKLKKAKEVAIRQTKIKTDFLAHMSHEIRTPLNSILGFSEQLEKSDLSGEQRKQLVSVQSASQILLSIVNDILDLSKLETGKLNIQSFPFFPRKTIEDIVSTLKIHADKKHLDLLVNYHFDQHIQLNGDEYRLKQVVINLVTNAIKFTKSGSVTINAAINEHCVMRIEVVDTGIGIDKENLKMVFDEFTQILNKSDNNRHNGTGLGLAICKKIIQSQRGFIEVESEIGKGSKFFFEIPYSNCKEVVQTKETESKITKIINPMENNQLLDKRILVADDNLMNIMLLKAIFKKWGVTFDEARDGLEALELFKVREYDILLTDIQMPNLDGVELAKEIRSYPEKEKAKMPIVAITANSMEDNVFIFKKAGIDGCLVKPFKEETLYSKILEHLN</sequence>
<reference evidence="9 10" key="1">
    <citation type="journal article" date="2011" name="Stand. Genomic Sci.">
        <title>Complete genome sequence of the gliding, heparinolytic Pedobacter saltans type strain (113).</title>
        <authorList>
            <person name="Liolios K."/>
            <person name="Sikorski J."/>
            <person name="Lu M."/>
            <person name="Nolan M."/>
            <person name="Lapidus A."/>
            <person name="Lucas S."/>
            <person name="Hammon N."/>
            <person name="Deshpande S."/>
            <person name="Cheng J.F."/>
            <person name="Tapia R."/>
            <person name="Han C."/>
            <person name="Goodwin L."/>
            <person name="Pitluck S."/>
            <person name="Huntemann M."/>
            <person name="Ivanova N."/>
            <person name="Pagani I."/>
            <person name="Mavromatis K."/>
            <person name="Ovchinikova G."/>
            <person name="Pati A."/>
            <person name="Chen A."/>
            <person name="Palaniappan K."/>
            <person name="Land M."/>
            <person name="Hauser L."/>
            <person name="Brambilla E.M."/>
            <person name="Kotsyurbenko O."/>
            <person name="Rohde M."/>
            <person name="Tindall B.J."/>
            <person name="Abt B."/>
            <person name="Goker M."/>
            <person name="Detter J.C."/>
            <person name="Woyke T."/>
            <person name="Bristow J."/>
            <person name="Eisen J.A."/>
            <person name="Markowitz V."/>
            <person name="Hugenholtz P."/>
            <person name="Klenk H.P."/>
            <person name="Kyrpides N.C."/>
        </authorList>
    </citation>
    <scope>NUCLEOTIDE SEQUENCE [LARGE SCALE GENOMIC DNA]</scope>
    <source>
        <strain evidence="10">ATCC 51119 / DSM 12145 / JCM 21818 / LMG 10337 / NBRC 100064 / NCIMB 13643</strain>
    </source>
</reference>
<dbReference type="RefSeq" id="WP_013631920.1">
    <property type="nucleotide sequence ID" value="NC_015177.1"/>
</dbReference>
<dbReference type="InterPro" id="IPR004358">
    <property type="entry name" value="Sig_transdc_His_kin-like_C"/>
</dbReference>
<evidence type="ECO:0000259" key="8">
    <source>
        <dbReference type="PROSITE" id="PS50110"/>
    </source>
</evidence>
<evidence type="ECO:0000256" key="3">
    <source>
        <dbReference type="ARBA" id="ARBA00022553"/>
    </source>
</evidence>
<evidence type="ECO:0000313" key="10">
    <source>
        <dbReference type="Proteomes" id="UP000000310"/>
    </source>
</evidence>
<dbReference type="InterPro" id="IPR036890">
    <property type="entry name" value="HATPase_C_sf"/>
</dbReference>
<dbReference type="CDD" id="cd16922">
    <property type="entry name" value="HATPase_EvgS-ArcB-TorS-like"/>
    <property type="match status" value="1"/>
</dbReference>
<evidence type="ECO:0000256" key="1">
    <source>
        <dbReference type="ARBA" id="ARBA00000085"/>
    </source>
</evidence>
<dbReference type="Gene3D" id="3.30.565.10">
    <property type="entry name" value="Histidine kinase-like ATPase, C-terminal domain"/>
    <property type="match status" value="1"/>
</dbReference>
<proteinExistence type="predicted"/>
<dbReference type="CDD" id="cd00082">
    <property type="entry name" value="HisKA"/>
    <property type="match status" value="1"/>
</dbReference>
<dbReference type="Pfam" id="PF02518">
    <property type="entry name" value="HATPase_c"/>
    <property type="match status" value="1"/>
</dbReference>
<dbReference type="GO" id="GO:0000155">
    <property type="term" value="F:phosphorelay sensor kinase activity"/>
    <property type="evidence" value="ECO:0007669"/>
    <property type="project" value="InterPro"/>
</dbReference>
<keyword evidence="9" id="KW-0808">Transferase</keyword>
<dbReference type="InterPro" id="IPR001789">
    <property type="entry name" value="Sig_transdc_resp-reg_receiver"/>
</dbReference>
<keyword evidence="6" id="KW-0472">Membrane</keyword>
<evidence type="ECO:0000256" key="5">
    <source>
        <dbReference type="PROSITE-ProRule" id="PRU00169"/>
    </source>
</evidence>
<dbReference type="InterPro" id="IPR036097">
    <property type="entry name" value="HisK_dim/P_sf"/>
</dbReference>
<feature type="transmembrane region" description="Helical" evidence="6">
    <location>
        <begin position="303"/>
        <end position="322"/>
    </location>
</feature>
<evidence type="ECO:0000256" key="2">
    <source>
        <dbReference type="ARBA" id="ARBA00012438"/>
    </source>
</evidence>
<evidence type="ECO:0000313" key="9">
    <source>
        <dbReference type="EMBL" id="ADY51420.1"/>
    </source>
</evidence>
<dbReference type="PANTHER" id="PTHR45339:SF1">
    <property type="entry name" value="HYBRID SIGNAL TRANSDUCTION HISTIDINE KINASE J"/>
    <property type="match status" value="1"/>
</dbReference>
<keyword evidence="3 5" id="KW-0597">Phosphoprotein</keyword>
<evidence type="ECO:0000259" key="7">
    <source>
        <dbReference type="PROSITE" id="PS50109"/>
    </source>
</evidence>
<accession>F0S9R4</accession>
<keyword evidence="6" id="KW-0812">Transmembrane</keyword>
<dbReference type="SMART" id="SM00448">
    <property type="entry name" value="REC"/>
    <property type="match status" value="1"/>
</dbReference>
<dbReference type="SMART" id="SM00388">
    <property type="entry name" value="HisKA"/>
    <property type="match status" value="1"/>
</dbReference>
<dbReference type="SMART" id="SM00387">
    <property type="entry name" value="HATPase_c"/>
    <property type="match status" value="1"/>
</dbReference>
<dbReference type="PRINTS" id="PR00344">
    <property type="entry name" value="BCTRLSENSOR"/>
</dbReference>
<dbReference type="CDD" id="cd17546">
    <property type="entry name" value="REC_hyHK_CKI1_RcsC-like"/>
    <property type="match status" value="1"/>
</dbReference>
<evidence type="ECO:0000256" key="4">
    <source>
        <dbReference type="ARBA" id="ARBA00023012"/>
    </source>
</evidence>
<dbReference type="KEGG" id="psn:Pedsa_0848"/>
<dbReference type="Pfam" id="PF00072">
    <property type="entry name" value="Response_reg"/>
    <property type="match status" value="1"/>
</dbReference>
<dbReference type="InterPro" id="IPR003661">
    <property type="entry name" value="HisK_dim/P_dom"/>
</dbReference>
<dbReference type="eggNOG" id="COG2205">
    <property type="taxonomic scope" value="Bacteria"/>
</dbReference>
<keyword evidence="6" id="KW-1133">Transmembrane helix</keyword>
<evidence type="ECO:0000256" key="6">
    <source>
        <dbReference type="SAM" id="Phobius"/>
    </source>
</evidence>
<organism evidence="9 10">
    <name type="scientific">Pseudopedobacter saltans (strain ATCC 51119 / DSM 12145 / JCM 21818 / CCUG 39354 / LMG 10337 / NBRC 100064 / NCIMB 13643)</name>
    <name type="common">Pedobacter saltans</name>
    <dbReference type="NCBI Taxonomy" id="762903"/>
    <lineage>
        <taxon>Bacteria</taxon>
        <taxon>Pseudomonadati</taxon>
        <taxon>Bacteroidota</taxon>
        <taxon>Sphingobacteriia</taxon>
        <taxon>Sphingobacteriales</taxon>
        <taxon>Sphingobacteriaceae</taxon>
        <taxon>Pseudopedobacter</taxon>
    </lineage>
</organism>
<dbReference type="Pfam" id="PF00512">
    <property type="entry name" value="HisKA"/>
    <property type="match status" value="1"/>
</dbReference>
<dbReference type="EC" id="2.7.13.3" evidence="2"/>
<keyword evidence="10" id="KW-1185">Reference proteome</keyword>
<dbReference type="PROSITE" id="PS50109">
    <property type="entry name" value="HIS_KIN"/>
    <property type="match status" value="1"/>
</dbReference>
<dbReference type="PROSITE" id="PS50110">
    <property type="entry name" value="RESPONSE_REGULATORY"/>
    <property type="match status" value="1"/>
</dbReference>
<name>F0S9R4_PSESL</name>
<dbReference type="HOGENOM" id="CLU_000445_114_15_10"/>
<gene>
    <name evidence="9" type="ordered locus">Pedsa_0848</name>
</gene>
<dbReference type="EMBL" id="CP002545">
    <property type="protein sequence ID" value="ADY51420.1"/>
    <property type="molecule type" value="Genomic_DNA"/>
</dbReference>
<dbReference type="SUPFAM" id="SSF55874">
    <property type="entry name" value="ATPase domain of HSP90 chaperone/DNA topoisomerase II/histidine kinase"/>
    <property type="match status" value="1"/>
</dbReference>
<feature type="domain" description="Response regulatory" evidence="8">
    <location>
        <begin position="596"/>
        <end position="714"/>
    </location>
</feature>
<feature type="modified residue" description="4-aspartylphosphate" evidence="5">
    <location>
        <position position="645"/>
    </location>
</feature>
<reference evidence="10" key="2">
    <citation type="submission" date="2011-02" db="EMBL/GenBank/DDBJ databases">
        <title>The complete genome of Pedobacter saltans DSM 12145.</title>
        <authorList>
            <consortium name="US DOE Joint Genome Institute (JGI-PGF)"/>
            <person name="Lucas S."/>
            <person name="Copeland A."/>
            <person name="Lapidus A."/>
            <person name="Bruce D."/>
            <person name="Goodwin L."/>
            <person name="Pitluck S."/>
            <person name="Kyrpides N."/>
            <person name="Mavromatis K."/>
            <person name="Pagani I."/>
            <person name="Ivanova N."/>
            <person name="Ovchinnikova G."/>
            <person name="Lu M."/>
            <person name="Detter J.C."/>
            <person name="Han C."/>
            <person name="Land M."/>
            <person name="Hauser L."/>
            <person name="Markowitz V."/>
            <person name="Cheng J.-F."/>
            <person name="Hugenholtz P."/>
            <person name="Woyke T."/>
            <person name="Wu D."/>
            <person name="Tindall B."/>
            <person name="Pomrenke H.G."/>
            <person name="Brambilla E."/>
            <person name="Klenk H.-P."/>
            <person name="Eisen J.A."/>
        </authorList>
    </citation>
    <scope>NUCLEOTIDE SEQUENCE [LARGE SCALE GENOMIC DNA]</scope>
    <source>
        <strain evidence="10">ATCC 51119 / DSM 12145 / JCM 21818 / LMG 10337 / NBRC 100064 / NCIMB 13643</strain>
    </source>
</reference>
<dbReference type="InterPro" id="IPR011006">
    <property type="entry name" value="CheY-like_superfamily"/>
</dbReference>
<dbReference type="InterPro" id="IPR005467">
    <property type="entry name" value="His_kinase_dom"/>
</dbReference>
<comment type="catalytic activity">
    <reaction evidence="1">
        <text>ATP + protein L-histidine = ADP + protein N-phospho-L-histidine.</text>
        <dbReference type="EC" id="2.7.13.3"/>
    </reaction>
</comment>
<dbReference type="SUPFAM" id="SSF47384">
    <property type="entry name" value="Homodimeric domain of signal transducing histidine kinase"/>
    <property type="match status" value="1"/>
</dbReference>
<dbReference type="PANTHER" id="PTHR45339">
    <property type="entry name" value="HYBRID SIGNAL TRANSDUCTION HISTIDINE KINASE J"/>
    <property type="match status" value="1"/>
</dbReference>